<protein>
    <submittedName>
        <fullName evidence="1">Uncharacterized protein</fullName>
    </submittedName>
</protein>
<gene>
    <name evidence="1" type="ORF">BCB44BAC_00815</name>
</gene>
<dbReference type="EMBL" id="FMIK01000017">
    <property type="protein sequence ID" value="SCL85747.1"/>
    <property type="molecule type" value="Genomic_DNA"/>
</dbReference>
<comment type="caution">
    <text evidence="1">The sequence shown here is derived from an EMBL/GenBank/DDBJ whole genome shotgun (WGS) entry which is preliminary data.</text>
</comment>
<accession>A0AAX2CD82</accession>
<reference evidence="1 2" key="1">
    <citation type="submission" date="2016-08" db="EMBL/GenBank/DDBJ databases">
        <authorList>
            <person name="Loux V."/>
            <person name="Rue O."/>
        </authorList>
    </citation>
    <scope>NUCLEOTIDE SEQUENCE [LARGE SCALE GENOMIC DNA]</scope>
    <source>
        <strain evidence="1 2">AFSSA_08CEB44bac</strain>
    </source>
</reference>
<dbReference type="AlphaFoldDB" id="A0AAX2CD82"/>
<evidence type="ECO:0000313" key="1">
    <source>
        <dbReference type="EMBL" id="SCL85747.1"/>
    </source>
</evidence>
<proteinExistence type="predicted"/>
<name>A0AAX2CD82_9BACI</name>
<sequence>MKQLDEEGKEINEELDKESKEWFLAFWRYSL</sequence>
<evidence type="ECO:0000313" key="2">
    <source>
        <dbReference type="Proteomes" id="UP000242164"/>
    </source>
</evidence>
<dbReference type="Proteomes" id="UP000242164">
    <property type="component" value="Unassembled WGS sequence"/>
</dbReference>
<organism evidence="1 2">
    <name type="scientific">Bacillus cytotoxicus</name>
    <dbReference type="NCBI Taxonomy" id="580165"/>
    <lineage>
        <taxon>Bacteria</taxon>
        <taxon>Bacillati</taxon>
        <taxon>Bacillota</taxon>
        <taxon>Bacilli</taxon>
        <taxon>Bacillales</taxon>
        <taxon>Bacillaceae</taxon>
        <taxon>Bacillus</taxon>
        <taxon>Bacillus cereus group</taxon>
    </lineage>
</organism>